<reference evidence="4" key="1">
    <citation type="submission" date="2021-06" db="EMBL/GenBank/DDBJ databases">
        <title>Elioraea tepida, sp. nov., a moderately thermophilic aerobic anoxygenic phototrophic bacterium isolated from an alkaline siliceous hot spring mat community in Yellowstone National Park, WY, USA.</title>
        <authorList>
            <person name="Saini M.K."/>
            <person name="Yoshida S."/>
            <person name="Sebastian A."/>
            <person name="Hirose S."/>
            <person name="Hara E."/>
            <person name="Tamaki H."/>
            <person name="Soulier N.T."/>
            <person name="Albert I."/>
            <person name="Hanada S."/>
            <person name="Bryant D.A."/>
            <person name="Tank M."/>
        </authorList>
    </citation>
    <scope>NUCLEOTIDE SEQUENCE</scope>
    <source>
        <strain evidence="4">MS-P2</strain>
    </source>
</reference>
<keyword evidence="5" id="KW-1185">Reference proteome</keyword>
<proteinExistence type="predicted"/>
<dbReference type="PANTHER" id="PTHR23150">
    <property type="entry name" value="SULFATASE MODIFYING FACTOR 1, 2"/>
    <property type="match status" value="1"/>
</dbReference>
<name>A0A975U392_9PROT</name>
<feature type="domain" description="Sulfatase-modifying factor enzyme-like" evidence="3">
    <location>
        <begin position="72"/>
        <end position="286"/>
    </location>
</feature>
<sequence length="535" mass="56870">MPKALISLLLLLLLLLPPPAAAQPPWPEAFWNPAPLHDDLVLPLPCGGRMAFRPVETPMGEGPLADRAVTLGQAETGADYAEFPRRAHIAGPFEQGGKRLYWLGKYEVTRDQYAAVMDASCPTPSEAGRVAKAEVSWFDAVAFTARLSAWWLGHARESLPRRGEALAFARLPTEEEWEYAARGGTSVGEGEFSARTPPFAEGLAAHAWFAGPASAAGRVRAVGSLKPGPLGLHDMLGNVAEWVLEPYRLTVVGRPHGQAGGVVARGGHILTEEAQLRSSLREEYPPFNPRTGAPLALRTIGLRVALGAVVMVNDTTPEALARAVEAEARGRERAAENPASLLAALKRETADEALRRGITRVETALAEESRARAEQEAAALKAQIEAAATLARTVALARGNLAVFGAIRGLLDGMGPLLPAEARPPVANASAALARRIEDTPGAIGQVLDAYLRIIREGAEAPASVIAAQERVVVEEMRARRLSLMPELAALAGRQMRAVKLGRLPTPETAEREILAAASITPPAQPASPGGQRRP</sequence>
<gene>
    <name evidence="4" type="ORF">KO353_02630</name>
</gene>
<evidence type="ECO:0000259" key="3">
    <source>
        <dbReference type="Pfam" id="PF03781"/>
    </source>
</evidence>
<feature type="signal peptide" evidence="2">
    <location>
        <begin position="1"/>
        <end position="22"/>
    </location>
</feature>
<dbReference type="Pfam" id="PF03781">
    <property type="entry name" value="FGE-sulfatase"/>
    <property type="match status" value="1"/>
</dbReference>
<evidence type="ECO:0000256" key="2">
    <source>
        <dbReference type="SAM" id="SignalP"/>
    </source>
</evidence>
<dbReference type="GO" id="GO:0120147">
    <property type="term" value="F:formylglycine-generating oxidase activity"/>
    <property type="evidence" value="ECO:0007669"/>
    <property type="project" value="TreeGrafter"/>
</dbReference>
<dbReference type="InterPro" id="IPR005532">
    <property type="entry name" value="SUMF_dom"/>
</dbReference>
<dbReference type="Proteomes" id="UP000694001">
    <property type="component" value="Chromosome"/>
</dbReference>
<evidence type="ECO:0000313" key="5">
    <source>
        <dbReference type="Proteomes" id="UP000694001"/>
    </source>
</evidence>
<feature type="coiled-coil region" evidence="1">
    <location>
        <begin position="363"/>
        <end position="390"/>
    </location>
</feature>
<dbReference type="RefSeq" id="WP_218286223.1">
    <property type="nucleotide sequence ID" value="NZ_CP076448.1"/>
</dbReference>
<evidence type="ECO:0000256" key="1">
    <source>
        <dbReference type="SAM" id="Coils"/>
    </source>
</evidence>
<keyword evidence="2" id="KW-0732">Signal</keyword>
<dbReference type="InterPro" id="IPR051043">
    <property type="entry name" value="Sulfatase_Mod_Factor_Kinase"/>
</dbReference>
<accession>A0A975U392</accession>
<protein>
    <submittedName>
        <fullName evidence="4">Formylglycine-generating enzyme family protein</fullName>
    </submittedName>
</protein>
<feature type="chain" id="PRO_5037386430" evidence="2">
    <location>
        <begin position="23"/>
        <end position="535"/>
    </location>
</feature>
<dbReference type="EMBL" id="CP076448">
    <property type="protein sequence ID" value="QXM25167.1"/>
    <property type="molecule type" value="Genomic_DNA"/>
</dbReference>
<keyword evidence="1" id="KW-0175">Coiled coil</keyword>
<dbReference type="KEGG" id="elio:KO353_02630"/>
<dbReference type="AlphaFoldDB" id="A0A975U392"/>
<evidence type="ECO:0000313" key="4">
    <source>
        <dbReference type="EMBL" id="QXM25167.1"/>
    </source>
</evidence>
<dbReference type="PANTHER" id="PTHR23150:SF19">
    <property type="entry name" value="FORMYLGLYCINE-GENERATING ENZYME"/>
    <property type="match status" value="1"/>
</dbReference>
<organism evidence="4 5">
    <name type="scientific">Elioraea tepida</name>
    <dbReference type="NCBI Taxonomy" id="2843330"/>
    <lineage>
        <taxon>Bacteria</taxon>
        <taxon>Pseudomonadati</taxon>
        <taxon>Pseudomonadota</taxon>
        <taxon>Alphaproteobacteria</taxon>
        <taxon>Acetobacterales</taxon>
        <taxon>Elioraeaceae</taxon>
        <taxon>Elioraea</taxon>
    </lineage>
</organism>